<accession>A0ABS4EB64</accession>
<evidence type="ECO:0008006" key="4">
    <source>
        <dbReference type="Google" id="ProtNLM"/>
    </source>
</evidence>
<evidence type="ECO:0000313" key="2">
    <source>
        <dbReference type="EMBL" id="MBP1855169.1"/>
    </source>
</evidence>
<protein>
    <recommendedName>
        <fullName evidence="4">DUF1097 domain-containing protein</fullName>
    </recommendedName>
</protein>
<keyword evidence="3" id="KW-1185">Reference proteome</keyword>
<proteinExistence type="predicted"/>
<sequence length="156" mass="16655">MTQLMALSITTGILCGVWSYISGPIGLLAWIGFAGCTTYFASGKHGIDGVFTTIRQNMFGVLCGMAIITLCDLFPFQGSLMVFSGFLTFVMCIAGRFKYLAFIPGSFVGCFSTFAANGDWVVLVITLLCGAVLGIACDKSGDWLYSVFGKAENEAK</sequence>
<feature type="transmembrane region" description="Helical" evidence="1">
    <location>
        <begin position="59"/>
        <end position="76"/>
    </location>
</feature>
<dbReference type="RefSeq" id="WP_209456628.1">
    <property type="nucleotide sequence ID" value="NZ_BAAACS010000002.1"/>
</dbReference>
<dbReference type="Proteomes" id="UP000767291">
    <property type="component" value="Unassembled WGS sequence"/>
</dbReference>
<feature type="transmembrane region" description="Helical" evidence="1">
    <location>
        <begin position="114"/>
        <end position="136"/>
    </location>
</feature>
<dbReference type="EMBL" id="JAGGJX010000002">
    <property type="protein sequence ID" value="MBP1855169.1"/>
    <property type="molecule type" value="Genomic_DNA"/>
</dbReference>
<keyword evidence="1" id="KW-0472">Membrane</keyword>
<keyword evidence="1" id="KW-0812">Transmembrane</keyword>
<evidence type="ECO:0000256" key="1">
    <source>
        <dbReference type="SAM" id="Phobius"/>
    </source>
</evidence>
<gene>
    <name evidence="2" type="ORF">J2Z43_001562</name>
</gene>
<dbReference type="InterPro" id="IPR009476">
    <property type="entry name" value="DUF1097"/>
</dbReference>
<name>A0ABS4EB64_9FIRM</name>
<comment type="caution">
    <text evidence="2">The sequence shown here is derived from an EMBL/GenBank/DDBJ whole genome shotgun (WGS) entry which is preliminary data.</text>
</comment>
<organism evidence="2 3">
    <name type="scientific">Metaclostridioides mangenotii</name>
    <dbReference type="NCBI Taxonomy" id="1540"/>
    <lineage>
        <taxon>Bacteria</taxon>
        <taxon>Bacillati</taxon>
        <taxon>Bacillota</taxon>
        <taxon>Clostridia</taxon>
        <taxon>Peptostreptococcales</taxon>
        <taxon>Peptostreptococcaceae</taxon>
        <taxon>Metaclostridioides</taxon>
    </lineage>
</organism>
<reference evidence="2 3" key="1">
    <citation type="submission" date="2021-03" db="EMBL/GenBank/DDBJ databases">
        <title>Genomic Encyclopedia of Type Strains, Phase IV (KMG-IV): sequencing the most valuable type-strain genomes for metagenomic binning, comparative biology and taxonomic classification.</title>
        <authorList>
            <person name="Goeker M."/>
        </authorList>
    </citation>
    <scope>NUCLEOTIDE SEQUENCE [LARGE SCALE GENOMIC DNA]</scope>
    <source>
        <strain evidence="2 3">DSM 1289</strain>
    </source>
</reference>
<keyword evidence="1" id="KW-1133">Transmembrane helix</keyword>
<dbReference type="Pfam" id="PF06496">
    <property type="entry name" value="DUF1097"/>
    <property type="match status" value="1"/>
</dbReference>
<evidence type="ECO:0000313" key="3">
    <source>
        <dbReference type="Proteomes" id="UP000767291"/>
    </source>
</evidence>
<feature type="transmembrane region" description="Helical" evidence="1">
    <location>
        <begin position="82"/>
        <end position="102"/>
    </location>
</feature>